<feature type="region of interest" description="Disordered" evidence="1">
    <location>
        <begin position="514"/>
        <end position="557"/>
    </location>
</feature>
<gene>
    <name evidence="3" type="ORF">B0T19DRAFT_245058</name>
</gene>
<feature type="region of interest" description="Disordered" evidence="1">
    <location>
        <begin position="1787"/>
        <end position="1807"/>
    </location>
</feature>
<keyword evidence="2" id="KW-0732">Signal</keyword>
<evidence type="ECO:0000313" key="3">
    <source>
        <dbReference type="EMBL" id="KAK3320674.1"/>
    </source>
</evidence>
<dbReference type="Proteomes" id="UP001286456">
    <property type="component" value="Unassembled WGS sequence"/>
</dbReference>
<name>A0AAE0M7E0_9PEZI</name>
<feature type="compositionally biased region" description="Basic and acidic residues" evidence="1">
    <location>
        <begin position="168"/>
        <end position="180"/>
    </location>
</feature>
<feature type="region of interest" description="Disordered" evidence="1">
    <location>
        <begin position="114"/>
        <end position="278"/>
    </location>
</feature>
<organism evidence="3 4">
    <name type="scientific">Cercophora scortea</name>
    <dbReference type="NCBI Taxonomy" id="314031"/>
    <lineage>
        <taxon>Eukaryota</taxon>
        <taxon>Fungi</taxon>
        <taxon>Dikarya</taxon>
        <taxon>Ascomycota</taxon>
        <taxon>Pezizomycotina</taxon>
        <taxon>Sordariomycetes</taxon>
        <taxon>Sordariomycetidae</taxon>
        <taxon>Sordariales</taxon>
        <taxon>Lasiosphaeriaceae</taxon>
        <taxon>Cercophora</taxon>
    </lineage>
</organism>
<feature type="signal peptide" evidence="2">
    <location>
        <begin position="1"/>
        <end position="19"/>
    </location>
</feature>
<feature type="chain" id="PRO_5042058949" description="Transport protein USO1" evidence="2">
    <location>
        <begin position="20"/>
        <end position="1858"/>
    </location>
</feature>
<evidence type="ECO:0000256" key="2">
    <source>
        <dbReference type="SAM" id="SignalP"/>
    </source>
</evidence>
<dbReference type="InterPro" id="IPR050163">
    <property type="entry name" value="Apolipoprotein_A1/A4/E"/>
</dbReference>
<sequence length="1858" mass="204489">MKLRFFILACLQIASDLQGNQPKQTTRCAALTSPIPDNLASHPHSSNYQHPRTFHASTHAQTVHHYHHHHHHIDVTATMPPIERDAPRDMDKALRHQHSASSDQGSRALVIPMWDSSDPERAPPPLPLNPQSPGVVSRAGTSSAIQSAHAALTEKARESAMVPHIPKRMNDRDSSPEKSLLRGSQHRRMQSLQPASVKDYGMMIEAGRESNSSTPRSSEKTDRPSTPSRSRDPFVEPRDEKDDRGLIASPRLGPSLTPIIRPSVRRPHSSILGENTPPQSATMLALQNMGNYSSNSNSHNTPIAKEPETPLANITNASTALVRAPQSLEVLSNQILTLTNIATTLQKEMSQLSRRSRDNATDLLSLKEATNSRDEDIRKSLRELISDAKAKMSTRDQYGGPLMLEGRYHSTSPTALSKSAPRPFSLPRIPSPNSFAASLDRESSMSTPSLYGSDSPAIIALLEKILREMGTREGQDSLLAQLTELSRKLSGMAGADKVDELVRLVKSNQQQAVVPAAGGNGGDGGGNNRDRGWSFEEDDEAPHRREINYNRNGSIPARGGRLLPDTDGHHSPIPPAHAAEVLNEDVIKAIRTVKDSVAQGGGLTAEVKALVRELRGEVLGMGREIGRRLDEVAAKGTEKPEGASNAEMTKVVEEGLEEMKQHMNNLLREHRRQSLESVGSRETTVDYKEIYNSMRAALKDSQANKPRVPELRREDVFQAVKDAWEKYKPEIEIQQIGLERDEVLECLQEGLRAYAPRDDRPPAATKDEVFKAVVEGLKHFVPPQVDIPATLSRDEILEAVRECLEEFEFPVPPPTGPEITKDDMLDAVKEGLHTFDFPTPPPPPPPGPELTREDMLDAVNEGLHTFDFAAIHSAALVPVPQTLSKGDVSDAVKQGLKSLDLSDDMLEAVREGVHSLNLTNDMAHAVKEGLESFDFASTYSSALVPRSELSRVDVVDAVKEGLESIDVSSDVEHAVAKGLQSFDFAATYSSALVPHSDISRVDVVDAVKEGLGDLSSNVANGVKEGLQSFDFSSIPALQTSSALVPTSPNSDEVVQRLLEIRDYLEIEFKAVSEEAKQNIAASGRDTEQVLDATKDGFEKLRQDIEVYVDRARGDSDQEEFMAHLVSTLDSFRVEIAELVAKTSDSSKALVREEIESLRDTVNSSLVPAIPHGGTPKEIIEAMQEGFGGLRSEISTRPIAGLTEILDALQEGLGDIRTSIDKLSAKPADLTANDEILDALKSGLDGVKSEIDVLREESRNDQALAHIGDAATAMVATESVLKHDDIKNLEVLISQLGNKVEALESAPPPVIEALSKEDLTDMEDLLRNVAGSVAGLSSREPLEPLEDMLRNIQESVAGMAAREPPPPPEPLSTDAATREDVEAIENILRNTKARLEDLIEGEQAVRKDHIDTLETLMLEARESITGLSSQVEILSSKEDVTMVESLVTQIISSFDEMKERHEKALEDPEKVTKTDIDAIEAVCHDTKNVIEQIVKADLATLPTKEDLQGLENLLAEFRERIDSHASSTAKAFEERQAETVGVSDRVIEVKSVLEQFRDIVGNKLEDGAKGIDTMNAILDNLGDIIRKNANISDDLKEMFETMKEEFDESRAGVVGAKLEADDKFQITTDTLVAKLDERMGELFAKYDEFQQMQEDRAAKGEERDAEMEAAVIGTKAIAEELKTLIDTLGTAVTDSMEKMEEASRTVFDRVEDLVSKAEENHNDGKVDHQLTRDTVQEAIGKVDGLQGHVAEFQPKILETLQEVISLVGQHYEHAKTSADVIQQTMHLHSSRPSTRSMRKLRIPQQSSQSSLLPRLSVLRMSMRTGRRAFKRRSSLLSGAWRRRSKWKRMWLVSEKRSRV</sequence>
<feature type="compositionally biased region" description="Basic and acidic residues" evidence="1">
    <location>
        <begin position="217"/>
        <end position="245"/>
    </location>
</feature>
<reference evidence="3" key="2">
    <citation type="submission" date="2023-06" db="EMBL/GenBank/DDBJ databases">
        <authorList>
            <consortium name="Lawrence Berkeley National Laboratory"/>
            <person name="Haridas S."/>
            <person name="Hensen N."/>
            <person name="Bonometti L."/>
            <person name="Westerberg I."/>
            <person name="Brannstrom I.O."/>
            <person name="Guillou S."/>
            <person name="Cros-Aarteil S."/>
            <person name="Calhoun S."/>
            <person name="Kuo A."/>
            <person name="Mondo S."/>
            <person name="Pangilinan J."/>
            <person name="Riley R."/>
            <person name="Labutti K."/>
            <person name="Andreopoulos B."/>
            <person name="Lipzen A."/>
            <person name="Chen C."/>
            <person name="Yanf M."/>
            <person name="Daum C."/>
            <person name="Ng V."/>
            <person name="Clum A."/>
            <person name="Steindorff A."/>
            <person name="Ohm R."/>
            <person name="Martin F."/>
            <person name="Silar P."/>
            <person name="Natvig D."/>
            <person name="Lalanne C."/>
            <person name="Gautier V."/>
            <person name="Ament-Velasquez S.L."/>
            <person name="Kruys A."/>
            <person name="Hutchinson M.I."/>
            <person name="Powell A.J."/>
            <person name="Barry K."/>
            <person name="Miller A.N."/>
            <person name="Grigoriev I.V."/>
            <person name="Debuchy R."/>
            <person name="Gladieux P."/>
            <person name="Thoren M.H."/>
            <person name="Johannesson H."/>
        </authorList>
    </citation>
    <scope>NUCLEOTIDE SEQUENCE</scope>
    <source>
        <strain evidence="3">SMH4131-1</strain>
    </source>
</reference>
<comment type="caution">
    <text evidence="3">The sequence shown here is derived from an EMBL/GenBank/DDBJ whole genome shotgun (WGS) entry which is preliminary data.</text>
</comment>
<dbReference type="EMBL" id="JAUEPO010000005">
    <property type="protein sequence ID" value="KAK3320674.1"/>
    <property type="molecule type" value="Genomic_DNA"/>
</dbReference>
<dbReference type="PANTHER" id="PTHR18976:SF34">
    <property type="entry name" value="LIPID-BINDING PROTEIN"/>
    <property type="match status" value="1"/>
</dbReference>
<feature type="compositionally biased region" description="Gly residues" evidence="1">
    <location>
        <begin position="518"/>
        <end position="527"/>
    </location>
</feature>
<evidence type="ECO:0008006" key="5">
    <source>
        <dbReference type="Google" id="ProtNLM"/>
    </source>
</evidence>
<reference evidence="3" key="1">
    <citation type="journal article" date="2023" name="Mol. Phylogenet. Evol.">
        <title>Genome-scale phylogeny and comparative genomics of the fungal order Sordariales.</title>
        <authorList>
            <person name="Hensen N."/>
            <person name="Bonometti L."/>
            <person name="Westerberg I."/>
            <person name="Brannstrom I.O."/>
            <person name="Guillou S."/>
            <person name="Cros-Aarteil S."/>
            <person name="Calhoun S."/>
            <person name="Haridas S."/>
            <person name="Kuo A."/>
            <person name="Mondo S."/>
            <person name="Pangilinan J."/>
            <person name="Riley R."/>
            <person name="LaButti K."/>
            <person name="Andreopoulos B."/>
            <person name="Lipzen A."/>
            <person name="Chen C."/>
            <person name="Yan M."/>
            <person name="Daum C."/>
            <person name="Ng V."/>
            <person name="Clum A."/>
            <person name="Steindorff A."/>
            <person name="Ohm R.A."/>
            <person name="Martin F."/>
            <person name="Silar P."/>
            <person name="Natvig D.O."/>
            <person name="Lalanne C."/>
            <person name="Gautier V."/>
            <person name="Ament-Velasquez S.L."/>
            <person name="Kruys A."/>
            <person name="Hutchinson M.I."/>
            <person name="Powell A.J."/>
            <person name="Barry K."/>
            <person name="Miller A.N."/>
            <person name="Grigoriev I.V."/>
            <person name="Debuchy R."/>
            <person name="Gladieux P."/>
            <person name="Hiltunen Thoren M."/>
            <person name="Johannesson H."/>
        </authorList>
    </citation>
    <scope>NUCLEOTIDE SEQUENCE</scope>
    <source>
        <strain evidence="3">SMH4131-1</strain>
    </source>
</reference>
<accession>A0AAE0M7E0</accession>
<protein>
    <recommendedName>
        <fullName evidence="5">Transport protein USO1</fullName>
    </recommendedName>
</protein>
<keyword evidence="4" id="KW-1185">Reference proteome</keyword>
<proteinExistence type="predicted"/>
<dbReference type="PANTHER" id="PTHR18976">
    <property type="entry name" value="APOLIPOPROTEIN"/>
    <property type="match status" value="1"/>
</dbReference>
<evidence type="ECO:0000256" key="1">
    <source>
        <dbReference type="SAM" id="MobiDB-lite"/>
    </source>
</evidence>
<evidence type="ECO:0000313" key="4">
    <source>
        <dbReference type="Proteomes" id="UP001286456"/>
    </source>
</evidence>